<evidence type="ECO:0000313" key="3">
    <source>
        <dbReference type="EMBL" id="CAD8197541.1"/>
    </source>
</evidence>
<dbReference type="EMBL" id="CAJJDP010000114">
    <property type="protein sequence ID" value="CAD8197541.1"/>
    <property type="molecule type" value="Genomic_DNA"/>
</dbReference>
<comment type="caution">
    <text evidence="3">The sequence shown here is derived from an EMBL/GenBank/DDBJ whole genome shotgun (WGS) entry which is preliminary data.</text>
</comment>
<feature type="region of interest" description="Disordered" evidence="1">
    <location>
        <begin position="251"/>
        <end position="293"/>
    </location>
</feature>
<sequence>MKKNSILSVPIKYQNQIYQIEIFAFDTPLQIAYRFCTQQNLEFNFISPLSKQIISFVSLLLDSTSVDNTVKTQIRLHFDKFINNASIRESIKIVDTSIQIQNDCIQITKQQESTRNKDENFNFSFDKDNNEDNTSNLQDQFQFSFKNRLQEMLNPEKNQSTSRGNSHVDHYVKNNSINQIENLQKQEKLNQKIMNRLKNKSPSKSPNRRVGIPYQEYMKRPSVQIDNTKDSFHSNYGLKNRPNQFISAQQSPIYSPEKPEQNTLQTLPKGRISMEKSKQSNSRNISPQEISFSQQQIDQSIQSSMNSNGTLCNSRIDHQSKQDRIKSFKDLMNKLQCISTPQKSQRNYEIYIKQQNNTYAKIEQKINEIFAMLDADKDGYIDHEVNLQQLRQQIIDMFEPVWFQILWKKIKLNKRQFQELMQKRILINKTLENLYLMELKSDNIQQFLQKQIIIYQFKLI</sequence>
<reference evidence="3" key="1">
    <citation type="submission" date="2021-01" db="EMBL/GenBank/DDBJ databases">
        <authorList>
            <consortium name="Genoscope - CEA"/>
            <person name="William W."/>
        </authorList>
    </citation>
    <scope>NUCLEOTIDE SEQUENCE</scope>
</reference>
<proteinExistence type="predicted"/>
<name>A0A8S1X915_PAROT</name>
<dbReference type="OMA" id="IQNDCIQ"/>
<evidence type="ECO:0000313" key="4">
    <source>
        <dbReference type="Proteomes" id="UP000683925"/>
    </source>
</evidence>
<dbReference type="PROSITE" id="PS50222">
    <property type="entry name" value="EF_HAND_2"/>
    <property type="match status" value="1"/>
</dbReference>
<keyword evidence="4" id="KW-1185">Reference proteome</keyword>
<feature type="domain" description="EF-hand" evidence="2">
    <location>
        <begin position="361"/>
        <end position="396"/>
    </location>
</feature>
<dbReference type="Proteomes" id="UP000683925">
    <property type="component" value="Unassembled WGS sequence"/>
</dbReference>
<dbReference type="GO" id="GO:0005509">
    <property type="term" value="F:calcium ion binding"/>
    <property type="evidence" value="ECO:0007669"/>
    <property type="project" value="InterPro"/>
</dbReference>
<organism evidence="3 4">
    <name type="scientific">Paramecium octaurelia</name>
    <dbReference type="NCBI Taxonomy" id="43137"/>
    <lineage>
        <taxon>Eukaryota</taxon>
        <taxon>Sar</taxon>
        <taxon>Alveolata</taxon>
        <taxon>Ciliophora</taxon>
        <taxon>Intramacronucleata</taxon>
        <taxon>Oligohymenophorea</taxon>
        <taxon>Peniculida</taxon>
        <taxon>Parameciidae</taxon>
        <taxon>Paramecium</taxon>
    </lineage>
</organism>
<protein>
    <recommendedName>
        <fullName evidence="2">EF-hand domain-containing protein</fullName>
    </recommendedName>
</protein>
<gene>
    <name evidence="3" type="ORF">POCTA_138.1.T1140163</name>
</gene>
<evidence type="ECO:0000256" key="1">
    <source>
        <dbReference type="SAM" id="MobiDB-lite"/>
    </source>
</evidence>
<evidence type="ECO:0000259" key="2">
    <source>
        <dbReference type="PROSITE" id="PS50222"/>
    </source>
</evidence>
<dbReference type="OrthoDB" id="10309162at2759"/>
<dbReference type="AlphaFoldDB" id="A0A8S1X915"/>
<accession>A0A8S1X915</accession>
<dbReference type="InterPro" id="IPR002048">
    <property type="entry name" value="EF_hand_dom"/>
</dbReference>